<proteinExistence type="predicted"/>
<evidence type="ECO:0000313" key="2">
    <source>
        <dbReference type="EMBL" id="KGD62316.1"/>
    </source>
</evidence>
<dbReference type="RefSeq" id="WP_052042458.1">
    <property type="nucleotide sequence ID" value="NZ_ARXU01000002.1"/>
</dbReference>
<evidence type="ECO:0000256" key="1">
    <source>
        <dbReference type="SAM" id="Phobius"/>
    </source>
</evidence>
<feature type="transmembrane region" description="Helical" evidence="1">
    <location>
        <begin position="16"/>
        <end position="37"/>
    </location>
</feature>
<accession>A0ABR4WFG8</accession>
<name>A0ABR4WFG8_9GAMM</name>
<comment type="caution">
    <text evidence="2">The sequence shown here is derived from an EMBL/GenBank/DDBJ whole genome shotgun (WGS) entry which is preliminary data.</text>
</comment>
<sequence length="138" mass="15065">MNRINDIWRSLRSLPLWVQIWVVGILVPVNGLPFFLLDTRVGLAASLAALFVVVTNVPLMWIYKGMNKVLSIPHLIAWGPLQIYLLMLLADSGFRAEAGALELGLAVLLLVVNGISLAFDVMDSAKWVAGDRATPGLT</sequence>
<keyword evidence="3" id="KW-1185">Reference proteome</keyword>
<keyword evidence="1" id="KW-1133">Transmembrane helix</keyword>
<feature type="transmembrane region" description="Helical" evidence="1">
    <location>
        <begin position="43"/>
        <end position="63"/>
    </location>
</feature>
<protein>
    <submittedName>
        <fullName evidence="2">Uncharacterized protein</fullName>
    </submittedName>
</protein>
<keyword evidence="1" id="KW-0472">Membrane</keyword>
<reference evidence="2 3" key="1">
    <citation type="submission" date="2012-09" db="EMBL/GenBank/DDBJ databases">
        <title>Genome Sequence of alkane-degrading Bacterium Alcanivorax jadensis T9.</title>
        <authorList>
            <person name="Lai Q."/>
            <person name="Shao Z."/>
        </authorList>
    </citation>
    <scope>NUCLEOTIDE SEQUENCE [LARGE SCALE GENOMIC DNA]</scope>
    <source>
        <strain evidence="2 3">T9</strain>
    </source>
</reference>
<gene>
    <name evidence="2" type="ORF">T9A_00607</name>
</gene>
<feature type="transmembrane region" description="Helical" evidence="1">
    <location>
        <begin position="100"/>
        <end position="119"/>
    </location>
</feature>
<evidence type="ECO:0000313" key="3">
    <source>
        <dbReference type="Proteomes" id="UP000029443"/>
    </source>
</evidence>
<dbReference type="EMBL" id="ARXU01000002">
    <property type="protein sequence ID" value="KGD62316.1"/>
    <property type="molecule type" value="Genomic_DNA"/>
</dbReference>
<organism evidence="2 3">
    <name type="scientific">Alcanivorax jadensis T9</name>
    <dbReference type="NCBI Taxonomy" id="1177181"/>
    <lineage>
        <taxon>Bacteria</taxon>
        <taxon>Pseudomonadati</taxon>
        <taxon>Pseudomonadota</taxon>
        <taxon>Gammaproteobacteria</taxon>
        <taxon>Oceanospirillales</taxon>
        <taxon>Alcanivoracaceae</taxon>
        <taxon>Alcanivorax</taxon>
    </lineage>
</organism>
<keyword evidence="1" id="KW-0812">Transmembrane</keyword>
<dbReference type="Proteomes" id="UP000029443">
    <property type="component" value="Unassembled WGS sequence"/>
</dbReference>
<feature type="transmembrane region" description="Helical" evidence="1">
    <location>
        <begin position="75"/>
        <end position="94"/>
    </location>
</feature>